<evidence type="ECO:0000256" key="2">
    <source>
        <dbReference type="SAM" id="Phobius"/>
    </source>
</evidence>
<dbReference type="Proteomes" id="UP000179807">
    <property type="component" value="Unassembled WGS sequence"/>
</dbReference>
<dbReference type="GeneID" id="94830567"/>
<feature type="compositionally biased region" description="Acidic residues" evidence="1">
    <location>
        <begin position="251"/>
        <end position="262"/>
    </location>
</feature>
<organism evidence="4 5">
    <name type="scientific">Tritrichomonas foetus</name>
    <dbReference type="NCBI Taxonomy" id="1144522"/>
    <lineage>
        <taxon>Eukaryota</taxon>
        <taxon>Metamonada</taxon>
        <taxon>Parabasalia</taxon>
        <taxon>Tritrichomonadida</taxon>
        <taxon>Tritrichomonadidae</taxon>
        <taxon>Tritrichomonas</taxon>
    </lineage>
</organism>
<keyword evidence="2" id="KW-0812">Transmembrane</keyword>
<feature type="region of interest" description="Disordered" evidence="1">
    <location>
        <begin position="98"/>
        <end position="131"/>
    </location>
</feature>
<dbReference type="AlphaFoldDB" id="A0A1J4J8E3"/>
<proteinExistence type="predicted"/>
<accession>A0A1J4J8E3</accession>
<comment type="caution">
    <text evidence="4">The sequence shown here is derived from an EMBL/GenBank/DDBJ whole genome shotgun (WGS) entry which is preliminary data.</text>
</comment>
<keyword evidence="3" id="KW-0732">Signal</keyword>
<protein>
    <submittedName>
        <fullName evidence="4">Uncharacterized protein</fullName>
    </submittedName>
</protein>
<gene>
    <name evidence="4" type="ORF">TRFO_11141</name>
</gene>
<keyword evidence="5" id="KW-1185">Reference proteome</keyword>
<evidence type="ECO:0000313" key="4">
    <source>
        <dbReference type="EMBL" id="OHS94503.1"/>
    </source>
</evidence>
<name>A0A1J4J8E3_9EUKA</name>
<evidence type="ECO:0000313" key="5">
    <source>
        <dbReference type="Proteomes" id="UP000179807"/>
    </source>
</evidence>
<keyword evidence="2" id="KW-0472">Membrane</keyword>
<feature type="chain" id="PRO_5012000809" evidence="3">
    <location>
        <begin position="18"/>
        <end position="602"/>
    </location>
</feature>
<keyword evidence="2" id="KW-1133">Transmembrane helix</keyword>
<feature type="region of interest" description="Disordered" evidence="1">
    <location>
        <begin position="146"/>
        <end position="268"/>
    </location>
</feature>
<evidence type="ECO:0000256" key="1">
    <source>
        <dbReference type="SAM" id="MobiDB-lite"/>
    </source>
</evidence>
<feature type="compositionally biased region" description="Acidic residues" evidence="1">
    <location>
        <begin position="116"/>
        <end position="131"/>
    </location>
</feature>
<feature type="signal peptide" evidence="3">
    <location>
        <begin position="1"/>
        <end position="17"/>
    </location>
</feature>
<feature type="transmembrane region" description="Helical" evidence="2">
    <location>
        <begin position="558"/>
        <end position="583"/>
    </location>
</feature>
<sequence>MSLIFVLFPFLTIQVLQNDEEKLPKIIGRKENPILDNPIIMDFQSSQTDSESEETESELSESLSEIQKSSELVEDDSIICETVSTVFCPSESGFQDSNSETFSYGSEYPSETFGSQEEESTTAELTDDSENECTISYTVQCYTISETSESSSDETFTSVSNELESLSTDSFSSQTEFPLNEETQSTETELELETETKSILETESESEIETETTPKLETETESEIETETTPKLETETESEIETETKIKLETESESELETETDTETLISSETPTLPVQVITSESISPPIEESTPTSDSFSTFGSESAFDFSETLSTPTTYQPPTMTMKPTVPSTYDPLPETSVFDMALQDEYGPYSISNNRYIYGIYNNQFDILRLHSLMIEDGAAVQTRDLKINNYLVMKGKSRLEAIDGGGITFADLMEINLNGTDENLPFINLGLIGNLANTNISLNITLSISDINSQLLKSVYSDIGKRVISGKTLNCEYWKNKITSLSITPSTVSFDLICVNEGYSKILNGQDDIYPELLIDSYKMTSLNLKLAISEQVEPSLDFQQDKRDSISVGATIGIVIGVVAGVSAILVVVAFIFRKKRIIIEGADSESDVFDI</sequence>
<feature type="compositionally biased region" description="Polar residues" evidence="1">
    <location>
        <begin position="161"/>
        <end position="177"/>
    </location>
</feature>
<reference evidence="4" key="1">
    <citation type="submission" date="2016-10" db="EMBL/GenBank/DDBJ databases">
        <authorList>
            <person name="Benchimol M."/>
            <person name="Almeida L.G."/>
            <person name="Vasconcelos A.T."/>
            <person name="Perreira-Neves A."/>
            <person name="Rosa I.A."/>
            <person name="Tasca T."/>
            <person name="Bogo M.R."/>
            <person name="de Souza W."/>
        </authorList>
    </citation>
    <scope>NUCLEOTIDE SEQUENCE [LARGE SCALE GENOMIC DNA]</scope>
    <source>
        <strain evidence="4">K</strain>
    </source>
</reference>
<dbReference type="VEuPathDB" id="TrichDB:TRFO_11141"/>
<feature type="compositionally biased region" description="Low complexity" evidence="1">
    <location>
        <begin position="146"/>
        <end position="160"/>
    </location>
</feature>
<dbReference type="EMBL" id="MLAK01001315">
    <property type="protein sequence ID" value="OHS94503.1"/>
    <property type="molecule type" value="Genomic_DNA"/>
</dbReference>
<evidence type="ECO:0000256" key="3">
    <source>
        <dbReference type="SAM" id="SignalP"/>
    </source>
</evidence>
<dbReference type="RefSeq" id="XP_068347640.1">
    <property type="nucleotide sequence ID" value="XM_068495863.1"/>
</dbReference>